<dbReference type="InterPro" id="IPR002067">
    <property type="entry name" value="MCP"/>
</dbReference>
<dbReference type="GO" id="GO:0046872">
    <property type="term" value="F:metal ion binding"/>
    <property type="evidence" value="ECO:0007669"/>
    <property type="project" value="UniProtKB-KW"/>
</dbReference>
<dbReference type="OrthoDB" id="270584at2759"/>
<dbReference type="InterPro" id="IPR018108">
    <property type="entry name" value="MCP_transmembrane"/>
</dbReference>
<keyword evidence="10" id="KW-0496">Mitochondrion</keyword>
<evidence type="ECO:0000256" key="12">
    <source>
        <dbReference type="PROSITE-ProRule" id="PRU00282"/>
    </source>
</evidence>
<keyword evidence="4 12" id="KW-0812">Transmembrane</keyword>
<feature type="repeat" description="Solcar" evidence="12">
    <location>
        <begin position="592"/>
        <end position="674"/>
    </location>
</feature>
<evidence type="ECO:0000256" key="2">
    <source>
        <dbReference type="ARBA" id="ARBA00006375"/>
    </source>
</evidence>
<sequence length="684" mass="74391">MFRRLVHRNPPKEEEVQQRKEILRREPTTGERFAAGACAGALSRFSTAPIDRVKLLFQIQSDGGNFTFQKGMQTTKNIVKNEGVTALWRGATPAIARILPYSATTFGTYNIYNKFLIKAMYDEDDLDFTEQQSGTVFTRFTAGALAGTTATALTYPLDLLHARSAAFVDGAESSKHLKRFSGSLTESSRVLFRAVTTGGGVRALYTGITPTLMGIVPYGGISFAAYETLKSRFELSIRRHPQAFEDHPRMLIAGKLAAGATAGMIAQTVTYPLHIVRRRLQVGGVSKNPASPAGTPGCKPMYSSVSQGLLRIYQTEGLRNGLFKGVTLTWLKGPLASALGFTANDIFQNIIHDARAELSNSPPTPTPATYDERKQISSLEALIAGATAGACAKTTIAPLDRVKIMYQVDPNRKFTVNSAFELGKKIVREDGVIALWRGNGVQMLRVIPYAATSFFAFPKYLEKTTHYLSDGNESSGTPTFARFVAGAMSGATATTLTYPLDLLRARFAAGAETHKKAAIEDLVDIIKKRGVRGLASGLTPTLLGIMPYAGISFATFETLKAASIKMKQHEQKDGDDVKMDESSSREDLPVTSRLLFGGFAGLLAQTCTYPLDIVRRRVQVHGQVNGTSSVVSALVHIGKTEGLSGLYKGLTMNWMKGPLAVAISFTTNDMVKARIKQWHEENDK</sequence>
<feature type="repeat" description="Solcar" evidence="12">
    <location>
        <begin position="134"/>
        <end position="232"/>
    </location>
</feature>
<comment type="similarity">
    <text evidence="2">Belongs to the mitochondrial carrier (TC 2.A.29) family.</text>
</comment>
<evidence type="ECO:0000256" key="8">
    <source>
        <dbReference type="ARBA" id="ARBA00022837"/>
    </source>
</evidence>
<keyword evidence="3" id="KW-0813">Transport</keyword>
<gene>
    <name evidence="13" type="ORF">Bathy01g07130</name>
</gene>
<reference evidence="13 14" key="1">
    <citation type="submission" date="2011-10" db="EMBL/GenBank/DDBJ databases">
        <authorList>
            <person name="Genoscope - CEA"/>
        </authorList>
    </citation>
    <scope>NUCLEOTIDE SEQUENCE [LARGE SCALE GENOMIC DNA]</scope>
    <source>
        <strain evidence="13 14">RCC 1105</strain>
    </source>
</reference>
<keyword evidence="8" id="KW-0106">Calcium</keyword>
<dbReference type="RefSeq" id="XP_007515171.1">
    <property type="nucleotide sequence ID" value="XM_007515109.1"/>
</dbReference>
<evidence type="ECO:0000256" key="6">
    <source>
        <dbReference type="ARBA" id="ARBA00022737"/>
    </source>
</evidence>
<accession>K8ENN9</accession>
<evidence type="ECO:0000256" key="4">
    <source>
        <dbReference type="ARBA" id="ARBA00022692"/>
    </source>
</evidence>
<dbReference type="AlphaFoldDB" id="K8ENN9"/>
<dbReference type="GeneID" id="19018447"/>
<dbReference type="eggNOG" id="KOG0752">
    <property type="taxonomic scope" value="Eukaryota"/>
</dbReference>
<dbReference type="STRING" id="41875.K8ENN9"/>
<dbReference type="SUPFAM" id="SSF103506">
    <property type="entry name" value="Mitochondrial carrier"/>
    <property type="match status" value="2"/>
</dbReference>
<proteinExistence type="inferred from homology"/>
<evidence type="ECO:0000256" key="10">
    <source>
        <dbReference type="ARBA" id="ARBA00023128"/>
    </source>
</evidence>
<organism evidence="13 14">
    <name type="scientific">Bathycoccus prasinos</name>
    <dbReference type="NCBI Taxonomy" id="41875"/>
    <lineage>
        <taxon>Eukaryota</taxon>
        <taxon>Viridiplantae</taxon>
        <taxon>Chlorophyta</taxon>
        <taxon>Mamiellophyceae</taxon>
        <taxon>Mamiellales</taxon>
        <taxon>Bathycoccaceae</taxon>
        <taxon>Bathycoccus</taxon>
    </lineage>
</organism>
<feature type="repeat" description="Solcar" evidence="12">
    <location>
        <begin position="248"/>
        <end position="350"/>
    </location>
</feature>
<evidence type="ECO:0000256" key="3">
    <source>
        <dbReference type="ARBA" id="ARBA00022448"/>
    </source>
</evidence>
<evidence type="ECO:0000256" key="9">
    <source>
        <dbReference type="ARBA" id="ARBA00022989"/>
    </source>
</evidence>
<feature type="repeat" description="Solcar" evidence="12">
    <location>
        <begin position="27"/>
        <end position="115"/>
    </location>
</feature>
<feature type="repeat" description="Solcar" evidence="12">
    <location>
        <begin position="376"/>
        <end position="463"/>
    </location>
</feature>
<comment type="subcellular location">
    <subcellularLocation>
        <location evidence="1">Mitochondrion inner membrane</location>
        <topology evidence="1">Multi-pass membrane protein</topology>
    </subcellularLocation>
</comment>
<protein>
    <submittedName>
        <fullName evidence="13">Mitochondrial carrier protein</fullName>
    </submittedName>
</protein>
<dbReference type="GO" id="GO:0055085">
    <property type="term" value="P:transmembrane transport"/>
    <property type="evidence" value="ECO:0007669"/>
    <property type="project" value="InterPro"/>
</dbReference>
<name>K8ENN9_9CHLO</name>
<evidence type="ECO:0000256" key="7">
    <source>
        <dbReference type="ARBA" id="ARBA00022792"/>
    </source>
</evidence>
<dbReference type="Gene3D" id="1.50.40.10">
    <property type="entry name" value="Mitochondrial carrier domain"/>
    <property type="match status" value="2"/>
</dbReference>
<dbReference type="PANTHER" id="PTHR24089">
    <property type="entry name" value="SOLUTE CARRIER FAMILY 25"/>
    <property type="match status" value="1"/>
</dbReference>
<dbReference type="EMBL" id="FO082278">
    <property type="protein sequence ID" value="CCO14050.1"/>
    <property type="molecule type" value="Genomic_DNA"/>
</dbReference>
<dbReference type="PRINTS" id="PR00926">
    <property type="entry name" value="MITOCARRIER"/>
</dbReference>
<dbReference type="PROSITE" id="PS50920">
    <property type="entry name" value="SOLCAR"/>
    <property type="match status" value="6"/>
</dbReference>
<feature type="repeat" description="Solcar" evidence="12">
    <location>
        <begin position="477"/>
        <end position="562"/>
    </location>
</feature>
<evidence type="ECO:0000256" key="11">
    <source>
        <dbReference type="ARBA" id="ARBA00023136"/>
    </source>
</evidence>
<dbReference type="KEGG" id="bpg:Bathy01g07130"/>
<keyword evidence="5" id="KW-0479">Metal-binding</keyword>
<evidence type="ECO:0000256" key="1">
    <source>
        <dbReference type="ARBA" id="ARBA00004448"/>
    </source>
</evidence>
<keyword evidence="11 12" id="KW-0472">Membrane</keyword>
<dbReference type="GO" id="GO:0005743">
    <property type="term" value="C:mitochondrial inner membrane"/>
    <property type="evidence" value="ECO:0007669"/>
    <property type="project" value="UniProtKB-SubCell"/>
</dbReference>
<keyword evidence="6" id="KW-0677">Repeat</keyword>
<evidence type="ECO:0000313" key="14">
    <source>
        <dbReference type="Proteomes" id="UP000198341"/>
    </source>
</evidence>
<keyword evidence="14" id="KW-1185">Reference proteome</keyword>
<dbReference type="InterPro" id="IPR023395">
    <property type="entry name" value="MCP_dom_sf"/>
</dbReference>
<dbReference type="Pfam" id="PF00153">
    <property type="entry name" value="Mito_carr"/>
    <property type="match status" value="6"/>
</dbReference>
<keyword evidence="9" id="KW-1133">Transmembrane helix</keyword>
<evidence type="ECO:0000256" key="5">
    <source>
        <dbReference type="ARBA" id="ARBA00022723"/>
    </source>
</evidence>
<keyword evidence="7" id="KW-0999">Mitochondrion inner membrane</keyword>
<dbReference type="Proteomes" id="UP000198341">
    <property type="component" value="Chromosome 1"/>
</dbReference>
<dbReference type="FunFam" id="1.50.40.10:FF:000016">
    <property type="entry name" value="Solute carrier family 25 member 23"/>
    <property type="match status" value="1"/>
</dbReference>
<evidence type="ECO:0000313" key="13">
    <source>
        <dbReference type="EMBL" id="CCO14050.1"/>
    </source>
</evidence>